<gene>
    <name evidence="10" type="ORF">SAMN05444370_111135</name>
</gene>
<evidence type="ECO:0000259" key="9">
    <source>
        <dbReference type="Pfam" id="PF00535"/>
    </source>
</evidence>
<dbReference type="InterPro" id="IPR050256">
    <property type="entry name" value="Glycosyltransferase_2"/>
</dbReference>
<name>A0A1H4E0U0_9RHOB</name>
<feature type="domain" description="Glycosyltransferase 2-like" evidence="9">
    <location>
        <begin position="10"/>
        <end position="147"/>
    </location>
</feature>
<feature type="compositionally biased region" description="Polar residues" evidence="8">
    <location>
        <begin position="264"/>
        <end position="273"/>
    </location>
</feature>
<dbReference type="AlphaFoldDB" id="A0A1H4E0U0"/>
<evidence type="ECO:0000256" key="3">
    <source>
        <dbReference type="ARBA" id="ARBA00022679"/>
    </source>
</evidence>
<evidence type="ECO:0000256" key="4">
    <source>
        <dbReference type="ARBA" id="ARBA00022692"/>
    </source>
</evidence>
<dbReference type="RefSeq" id="WP_093254914.1">
    <property type="nucleotide sequence ID" value="NZ_FNQM01000011.1"/>
</dbReference>
<dbReference type="Gene3D" id="3.90.550.10">
    <property type="entry name" value="Spore Coat Polysaccharide Biosynthesis Protein SpsA, Chain A"/>
    <property type="match status" value="1"/>
</dbReference>
<dbReference type="CDD" id="cd04179">
    <property type="entry name" value="DPM_DPG-synthase_like"/>
    <property type="match status" value="1"/>
</dbReference>
<dbReference type="FunFam" id="3.90.550.10:FF:000170">
    <property type="entry name" value="Dolichol-phosphate mannosyltransferase"/>
    <property type="match status" value="1"/>
</dbReference>
<dbReference type="EMBL" id="FNQM01000011">
    <property type="protein sequence ID" value="SEA78190.1"/>
    <property type="molecule type" value="Genomic_DNA"/>
</dbReference>
<keyword evidence="1" id="KW-1003">Cell membrane</keyword>
<feature type="region of interest" description="Disordered" evidence="8">
    <location>
        <begin position="253"/>
        <end position="273"/>
    </location>
</feature>
<protein>
    <submittedName>
        <fullName evidence="10">Dolichol-phosphate mannosyltransferase</fullName>
    </submittedName>
</protein>
<dbReference type="InterPro" id="IPR001173">
    <property type="entry name" value="Glyco_trans_2-like"/>
</dbReference>
<evidence type="ECO:0000256" key="5">
    <source>
        <dbReference type="ARBA" id="ARBA00022985"/>
    </source>
</evidence>
<dbReference type="STRING" id="89524.SAMN05444370_111135"/>
<keyword evidence="7" id="KW-0472">Membrane</keyword>
<evidence type="ECO:0000256" key="6">
    <source>
        <dbReference type="ARBA" id="ARBA00022989"/>
    </source>
</evidence>
<dbReference type="PANTHER" id="PTHR48090:SF3">
    <property type="entry name" value="UNDECAPRENYL-PHOSPHATE 4-DEOXY-4-FORMAMIDO-L-ARABINOSE TRANSFERASE"/>
    <property type="match status" value="1"/>
</dbReference>
<evidence type="ECO:0000313" key="10">
    <source>
        <dbReference type="EMBL" id="SEA78190.1"/>
    </source>
</evidence>
<reference evidence="10 11" key="1">
    <citation type="submission" date="2016-10" db="EMBL/GenBank/DDBJ databases">
        <authorList>
            <person name="de Groot N.N."/>
        </authorList>
    </citation>
    <scope>NUCLEOTIDE SEQUENCE [LARGE SCALE GENOMIC DNA]</scope>
    <source>
        <strain evidence="10 11">DSM 15345</strain>
    </source>
</reference>
<evidence type="ECO:0000256" key="8">
    <source>
        <dbReference type="SAM" id="MobiDB-lite"/>
    </source>
</evidence>
<keyword evidence="3 10" id="KW-0808">Transferase</keyword>
<keyword evidence="4" id="KW-0812">Transmembrane</keyword>
<dbReference type="GO" id="GO:0009103">
    <property type="term" value="P:lipopolysaccharide biosynthetic process"/>
    <property type="evidence" value="ECO:0007669"/>
    <property type="project" value="UniProtKB-KW"/>
</dbReference>
<evidence type="ECO:0000313" key="11">
    <source>
        <dbReference type="Proteomes" id="UP000198703"/>
    </source>
</evidence>
<evidence type="ECO:0000256" key="1">
    <source>
        <dbReference type="ARBA" id="ARBA00022475"/>
    </source>
</evidence>
<dbReference type="PANTHER" id="PTHR48090">
    <property type="entry name" value="UNDECAPRENYL-PHOSPHATE 4-DEOXY-4-FORMAMIDO-L-ARABINOSE TRANSFERASE-RELATED"/>
    <property type="match status" value="1"/>
</dbReference>
<dbReference type="Proteomes" id="UP000198703">
    <property type="component" value="Unassembled WGS sequence"/>
</dbReference>
<evidence type="ECO:0000256" key="2">
    <source>
        <dbReference type="ARBA" id="ARBA00022676"/>
    </source>
</evidence>
<keyword evidence="6" id="KW-1133">Transmembrane helix</keyword>
<proteinExistence type="predicted"/>
<sequence>MRSTAPLFAVVAPMRDEAGAVAALVEEIRVACAPIGPFEAVLVDDGSTDATQEMLAQAQAANPWLRVVRHPGSFGQSAALVSGVRAAEAPLIATLDGDGQNPPAEIPRLLAPFLAADRPADLGLVCGVRARRRDGAVRRLASRAANLLRRALLRDGSPDTGCGLKAFPRATFLDLPVFDHMHRFLPALFLADGWEVRHVGVGHRPRGAGKSKYGQIDRALVGALDLFGVWWLLRRRRRSAPARRALVDLPRADRARPEDAPAATTSLTGTANG</sequence>
<dbReference type="OrthoDB" id="9807795at2"/>
<dbReference type="GO" id="GO:0099621">
    <property type="term" value="F:undecaprenyl-phosphate 4-deoxy-4-formamido-L-arabinose transferase activity"/>
    <property type="evidence" value="ECO:0007669"/>
    <property type="project" value="TreeGrafter"/>
</dbReference>
<keyword evidence="11" id="KW-1185">Reference proteome</keyword>
<dbReference type="GO" id="GO:0005886">
    <property type="term" value="C:plasma membrane"/>
    <property type="evidence" value="ECO:0007669"/>
    <property type="project" value="TreeGrafter"/>
</dbReference>
<accession>A0A1H4E0U0</accession>
<evidence type="ECO:0000256" key="7">
    <source>
        <dbReference type="ARBA" id="ARBA00023136"/>
    </source>
</evidence>
<dbReference type="InterPro" id="IPR029044">
    <property type="entry name" value="Nucleotide-diphossugar_trans"/>
</dbReference>
<dbReference type="Pfam" id="PF00535">
    <property type="entry name" value="Glycos_transf_2"/>
    <property type="match status" value="1"/>
</dbReference>
<organism evidence="10 11">
    <name type="scientific">Rubrimonas cliftonensis</name>
    <dbReference type="NCBI Taxonomy" id="89524"/>
    <lineage>
        <taxon>Bacteria</taxon>
        <taxon>Pseudomonadati</taxon>
        <taxon>Pseudomonadota</taxon>
        <taxon>Alphaproteobacteria</taxon>
        <taxon>Rhodobacterales</taxon>
        <taxon>Paracoccaceae</taxon>
        <taxon>Rubrimonas</taxon>
    </lineage>
</organism>
<dbReference type="SUPFAM" id="SSF53448">
    <property type="entry name" value="Nucleotide-diphospho-sugar transferases"/>
    <property type="match status" value="1"/>
</dbReference>
<keyword evidence="2 10" id="KW-0328">Glycosyltransferase</keyword>
<keyword evidence="5" id="KW-0448">Lipopolysaccharide biosynthesis</keyword>